<dbReference type="GO" id="GO:0005737">
    <property type="term" value="C:cytoplasm"/>
    <property type="evidence" value="ECO:0007669"/>
    <property type="project" value="UniProtKB-ARBA"/>
</dbReference>
<keyword evidence="3" id="KW-1185">Reference proteome</keyword>
<dbReference type="InterPro" id="IPR037119">
    <property type="entry name" value="Haem_oxidase_HugZ-like_sf"/>
</dbReference>
<dbReference type="SUPFAM" id="SSF50475">
    <property type="entry name" value="FMN-binding split barrel"/>
    <property type="match status" value="1"/>
</dbReference>
<dbReference type="InterPro" id="IPR055343">
    <property type="entry name" value="CREG_beta-barrel"/>
</dbReference>
<dbReference type="InterPro" id="IPR012349">
    <property type="entry name" value="Split_barrel_FMN-bd"/>
</dbReference>
<protein>
    <recommendedName>
        <fullName evidence="1">CREG-like beta-barrel domain-containing protein</fullName>
    </recommendedName>
</protein>
<name>A0ABD1H9Q4_SALDI</name>
<evidence type="ECO:0000259" key="1">
    <source>
        <dbReference type="Pfam" id="PF13883"/>
    </source>
</evidence>
<dbReference type="Gene3D" id="2.30.110.10">
    <property type="entry name" value="Electron Transport, Fmn-binding Protein, Chain A"/>
    <property type="match status" value="1"/>
</dbReference>
<dbReference type="PANTHER" id="PTHR13343:SF29">
    <property type="entry name" value="PYRIDOXAMINE 5'-PHOSPHATE OXIDASE FAMILY PROTEIN"/>
    <property type="match status" value="1"/>
</dbReference>
<accession>A0ABD1H9Q4</accession>
<dbReference type="EMBL" id="JBEAFC010000007">
    <property type="protein sequence ID" value="KAL1551859.1"/>
    <property type="molecule type" value="Genomic_DNA"/>
</dbReference>
<evidence type="ECO:0000313" key="3">
    <source>
        <dbReference type="Proteomes" id="UP001567538"/>
    </source>
</evidence>
<dbReference type="Gene3D" id="3.20.180.10">
    <property type="entry name" value="PNP-oxidase-like"/>
    <property type="match status" value="1"/>
</dbReference>
<feature type="domain" description="CREG-like beta-barrel" evidence="1">
    <location>
        <begin position="152"/>
        <end position="296"/>
    </location>
</feature>
<sequence>MEALSNPALRIKRFSERPLGIQAAKTSRKNCAFVRISYSSNKTQSLRLVSALAREVTGGSDSAGEDDNSSLDSDNGVVRLVSEETLSLSQGSSSDLQQVSVPDINLTTPPLMGLHSTTSGGGTRAGLFRTPISGGVQSATSAHGLPRPALAVRNLMEQARFAHLCTVMSRMHHRREGYPFGSLVDFAPDPMGHPIFSFSPLAIHTRNLLGHPKCTLVVQTPGWSGLSNARVTIFGDVYPLPEDQQEWAHKLYMEKHLQGPSQQWGNFYYFRMQNISDIYFIGGFGTVAWVDVKEYEDLRPDKIAVDGGEQNLKELNAIFSKSLRELLSKEAEVDDAAFISIDSKGVDIRVRQGAQFNVQRISFEGGQSVETLEEAKTALWRLMNGGRMHNLQK</sequence>
<organism evidence="2 3">
    <name type="scientific">Salvia divinorum</name>
    <name type="common">Maria pastora</name>
    <name type="synonym">Diviner's sage</name>
    <dbReference type="NCBI Taxonomy" id="28513"/>
    <lineage>
        <taxon>Eukaryota</taxon>
        <taxon>Viridiplantae</taxon>
        <taxon>Streptophyta</taxon>
        <taxon>Embryophyta</taxon>
        <taxon>Tracheophyta</taxon>
        <taxon>Spermatophyta</taxon>
        <taxon>Magnoliopsida</taxon>
        <taxon>eudicotyledons</taxon>
        <taxon>Gunneridae</taxon>
        <taxon>Pentapetalae</taxon>
        <taxon>asterids</taxon>
        <taxon>lamiids</taxon>
        <taxon>Lamiales</taxon>
        <taxon>Lamiaceae</taxon>
        <taxon>Nepetoideae</taxon>
        <taxon>Mentheae</taxon>
        <taxon>Salviinae</taxon>
        <taxon>Salvia</taxon>
        <taxon>Salvia subgen. Calosphace</taxon>
    </lineage>
</organism>
<proteinExistence type="predicted"/>
<evidence type="ECO:0000313" key="2">
    <source>
        <dbReference type="EMBL" id="KAL1551859.1"/>
    </source>
</evidence>
<dbReference type="Pfam" id="PF13883">
    <property type="entry name" value="CREG_beta-barrel"/>
    <property type="match status" value="1"/>
</dbReference>
<dbReference type="Proteomes" id="UP001567538">
    <property type="component" value="Unassembled WGS sequence"/>
</dbReference>
<gene>
    <name evidence="2" type="ORF">AAHA92_19650</name>
</gene>
<dbReference type="PANTHER" id="PTHR13343">
    <property type="entry name" value="CREG1 PROTEIN"/>
    <property type="match status" value="1"/>
</dbReference>
<reference evidence="2 3" key="1">
    <citation type="submission" date="2024-06" db="EMBL/GenBank/DDBJ databases">
        <title>A chromosome level genome sequence of Diviner's sage (Salvia divinorum).</title>
        <authorList>
            <person name="Ford S.A."/>
            <person name="Ro D.-K."/>
            <person name="Ness R.W."/>
            <person name="Phillips M.A."/>
        </authorList>
    </citation>
    <scope>NUCLEOTIDE SEQUENCE [LARGE SCALE GENOMIC DNA]</scope>
    <source>
        <strain evidence="2">SAF-2024a</strain>
        <tissue evidence="2">Leaf</tissue>
    </source>
</reference>
<dbReference type="AlphaFoldDB" id="A0ABD1H9Q4"/>
<comment type="caution">
    <text evidence="2">The sequence shown here is derived from an EMBL/GenBank/DDBJ whole genome shotgun (WGS) entry which is preliminary data.</text>
</comment>